<accession>A0ABP9JBA0</accession>
<dbReference type="Proteomes" id="UP001500427">
    <property type="component" value="Unassembled WGS sequence"/>
</dbReference>
<evidence type="ECO:0000313" key="4">
    <source>
        <dbReference type="Proteomes" id="UP001500427"/>
    </source>
</evidence>
<dbReference type="Gene3D" id="3.40.640.10">
    <property type="entry name" value="Type I PLP-dependent aspartate aminotransferase-like (Major domain)"/>
    <property type="match status" value="1"/>
</dbReference>
<dbReference type="SUPFAM" id="SSF53383">
    <property type="entry name" value="PLP-dependent transferases"/>
    <property type="match status" value="1"/>
</dbReference>
<keyword evidence="3" id="KW-0032">Aminotransferase</keyword>
<proteinExistence type="predicted"/>
<dbReference type="GO" id="GO:0008483">
    <property type="term" value="F:transaminase activity"/>
    <property type="evidence" value="ECO:0007669"/>
    <property type="project" value="UniProtKB-KW"/>
</dbReference>
<evidence type="ECO:0000259" key="2">
    <source>
        <dbReference type="Pfam" id="PF00266"/>
    </source>
</evidence>
<dbReference type="InterPro" id="IPR015422">
    <property type="entry name" value="PyrdxlP-dep_Trfase_small"/>
</dbReference>
<feature type="domain" description="Aminotransferase class V" evidence="2">
    <location>
        <begin position="47"/>
        <end position="232"/>
    </location>
</feature>
<gene>
    <name evidence="3" type="ORF">GCM10023258_17630</name>
</gene>
<keyword evidence="1" id="KW-0663">Pyridoxal phosphate</keyword>
<dbReference type="RefSeq" id="WP_345507094.1">
    <property type="nucleotide sequence ID" value="NZ_BAABIW010000011.1"/>
</dbReference>
<organism evidence="3 4">
    <name type="scientific">Terrabacter aeriphilus</name>
    <dbReference type="NCBI Taxonomy" id="515662"/>
    <lineage>
        <taxon>Bacteria</taxon>
        <taxon>Bacillati</taxon>
        <taxon>Actinomycetota</taxon>
        <taxon>Actinomycetes</taxon>
        <taxon>Micrococcales</taxon>
        <taxon>Intrasporangiaceae</taxon>
        <taxon>Terrabacter</taxon>
    </lineage>
</organism>
<keyword evidence="4" id="KW-1185">Reference proteome</keyword>
<dbReference type="Pfam" id="PF00266">
    <property type="entry name" value="Aminotran_5"/>
    <property type="match status" value="1"/>
</dbReference>
<keyword evidence="3" id="KW-0808">Transferase</keyword>
<dbReference type="PANTHER" id="PTHR43092:SF2">
    <property type="entry name" value="HERCYNYLCYSTEINE SULFOXIDE LYASE"/>
    <property type="match status" value="1"/>
</dbReference>
<dbReference type="InterPro" id="IPR015424">
    <property type="entry name" value="PyrdxlP-dep_Trfase"/>
</dbReference>
<evidence type="ECO:0000256" key="1">
    <source>
        <dbReference type="ARBA" id="ARBA00022898"/>
    </source>
</evidence>
<evidence type="ECO:0000313" key="3">
    <source>
        <dbReference type="EMBL" id="GAA5025061.1"/>
    </source>
</evidence>
<comment type="caution">
    <text evidence="3">The sequence shown here is derived from an EMBL/GenBank/DDBJ whole genome shotgun (WGS) entry which is preliminary data.</text>
</comment>
<dbReference type="PANTHER" id="PTHR43092">
    <property type="entry name" value="L-CYSTEINE DESULFHYDRASE"/>
    <property type="match status" value="1"/>
</dbReference>
<reference evidence="4" key="1">
    <citation type="journal article" date="2019" name="Int. J. Syst. Evol. Microbiol.">
        <title>The Global Catalogue of Microorganisms (GCM) 10K type strain sequencing project: providing services to taxonomists for standard genome sequencing and annotation.</title>
        <authorList>
            <consortium name="The Broad Institute Genomics Platform"/>
            <consortium name="The Broad Institute Genome Sequencing Center for Infectious Disease"/>
            <person name="Wu L."/>
            <person name="Ma J."/>
        </authorList>
    </citation>
    <scope>NUCLEOTIDE SEQUENCE [LARGE SCALE GENOMIC DNA]</scope>
    <source>
        <strain evidence="4">JCM 17687</strain>
    </source>
</reference>
<dbReference type="Gene3D" id="3.90.1150.10">
    <property type="entry name" value="Aspartate Aminotransferase, domain 1"/>
    <property type="match status" value="1"/>
</dbReference>
<name>A0ABP9JBA0_9MICO</name>
<protein>
    <submittedName>
        <fullName evidence="3">Aminotransferase class V-fold PLP-dependent enzyme</fullName>
    </submittedName>
</protein>
<sequence>MRADIAELFELDPTLTHLNHGAFGAVPRSVRQAQDRARARIEAAPMRAFRDELPAALQAAREAATRFIGVPAGSTALVRNVTEAVGVVLQGLDVGPGDEVLVSNHGYLTAGWSAEARGATLRTATFGVDDEPADVVAAFVAAVTERTRLVVIDQVTSPTAIVLPVAQVAAAVAPVPVLVDAAHVPGAVPGLDVEALGVAFWAGNLHKWSYTPRAAATLWVAPAHRAAMRPLVTSWAHGLPFPERFDLQGTVDHSAWVSVPDGLAAWADLGGWEQVARNAELLLRGADHVATALGTESPHGGIPAAPCLRLVALPDGVATTTDAAEELWQRLSAAGLVVPPVAFDGRGYLRLAAAPYNDEDDYARLAAALPSVLAGLPACAATGGRPA</sequence>
<dbReference type="InterPro" id="IPR000192">
    <property type="entry name" value="Aminotrans_V_dom"/>
</dbReference>
<dbReference type="InterPro" id="IPR015421">
    <property type="entry name" value="PyrdxlP-dep_Trfase_major"/>
</dbReference>
<dbReference type="EMBL" id="BAABIW010000011">
    <property type="protein sequence ID" value="GAA5025061.1"/>
    <property type="molecule type" value="Genomic_DNA"/>
</dbReference>